<keyword evidence="2" id="KW-1185">Reference proteome</keyword>
<evidence type="ECO:0000313" key="2">
    <source>
        <dbReference type="Proteomes" id="UP000585474"/>
    </source>
</evidence>
<proteinExistence type="predicted"/>
<organism evidence="1 2">
    <name type="scientific">Actinidia rufa</name>
    <dbReference type="NCBI Taxonomy" id="165716"/>
    <lineage>
        <taxon>Eukaryota</taxon>
        <taxon>Viridiplantae</taxon>
        <taxon>Streptophyta</taxon>
        <taxon>Embryophyta</taxon>
        <taxon>Tracheophyta</taxon>
        <taxon>Spermatophyta</taxon>
        <taxon>Magnoliopsida</taxon>
        <taxon>eudicotyledons</taxon>
        <taxon>Gunneridae</taxon>
        <taxon>Pentapetalae</taxon>
        <taxon>asterids</taxon>
        <taxon>Ericales</taxon>
        <taxon>Actinidiaceae</taxon>
        <taxon>Actinidia</taxon>
    </lineage>
</organism>
<accession>A0A7J0DTP4</accession>
<sequence length="84" mass="9545">MGKKIEGLEKGERVTTCDLAVPTTCTSWLTKTAQKLKLRLLNRLIAKHMIHFIWLYACLSNRWGAEGDNWTSPSKSSMHVVFPV</sequence>
<comment type="caution">
    <text evidence="1">The sequence shown here is derived from an EMBL/GenBank/DDBJ whole genome shotgun (WGS) entry which is preliminary data.</text>
</comment>
<evidence type="ECO:0000313" key="1">
    <source>
        <dbReference type="EMBL" id="GFS41930.1"/>
    </source>
</evidence>
<name>A0A7J0DTP4_9ERIC</name>
<protein>
    <submittedName>
        <fullName evidence="1">Uncharacterized protein</fullName>
    </submittedName>
</protein>
<reference evidence="2" key="1">
    <citation type="submission" date="2019-07" db="EMBL/GenBank/DDBJ databases">
        <title>De Novo Assembly of kiwifruit Actinidia rufa.</title>
        <authorList>
            <person name="Sugita-Konishi S."/>
            <person name="Sato K."/>
            <person name="Mori E."/>
            <person name="Abe Y."/>
            <person name="Kisaki G."/>
            <person name="Hamano K."/>
            <person name="Suezawa K."/>
            <person name="Otani M."/>
            <person name="Fukuda T."/>
            <person name="Manabe T."/>
            <person name="Gomi K."/>
            <person name="Tabuchi M."/>
            <person name="Akimitsu K."/>
            <person name="Kataoka I."/>
        </authorList>
    </citation>
    <scope>NUCLEOTIDE SEQUENCE [LARGE SCALE GENOMIC DNA]</scope>
    <source>
        <strain evidence="2">cv. Fuchu</strain>
    </source>
</reference>
<dbReference type="Proteomes" id="UP000585474">
    <property type="component" value="Unassembled WGS sequence"/>
</dbReference>
<gene>
    <name evidence="1" type="ORF">Acr_00g0077080</name>
</gene>
<dbReference type="EMBL" id="BJWL01000388">
    <property type="protein sequence ID" value="GFS41930.1"/>
    <property type="molecule type" value="Genomic_DNA"/>
</dbReference>
<dbReference type="AlphaFoldDB" id="A0A7J0DTP4"/>